<feature type="transmembrane region" description="Helical" evidence="1">
    <location>
        <begin position="53"/>
        <end position="76"/>
    </location>
</feature>
<feature type="transmembrane region" description="Helical" evidence="1">
    <location>
        <begin position="136"/>
        <end position="159"/>
    </location>
</feature>
<feature type="transmembrane region" description="Helical" evidence="1">
    <location>
        <begin position="82"/>
        <end position="101"/>
    </location>
</feature>
<dbReference type="STRING" id="83767.SAMN05660652_01900"/>
<evidence type="ECO:0000259" key="2">
    <source>
        <dbReference type="Pfam" id="PF13386"/>
    </source>
</evidence>
<accession>A0A1G8DE54</accession>
<keyword evidence="4" id="KW-1185">Reference proteome</keyword>
<proteinExistence type="predicted"/>
<keyword evidence="1" id="KW-1133">Transmembrane helix</keyword>
<evidence type="ECO:0000256" key="1">
    <source>
        <dbReference type="SAM" id="Phobius"/>
    </source>
</evidence>
<evidence type="ECO:0000313" key="4">
    <source>
        <dbReference type="Proteomes" id="UP000198607"/>
    </source>
</evidence>
<feature type="transmembrane region" description="Helical" evidence="1">
    <location>
        <begin position="6"/>
        <end position="33"/>
    </location>
</feature>
<protein>
    <recommendedName>
        <fullName evidence="2">Urease accessory protein UreH-like transmembrane domain-containing protein</fullName>
    </recommendedName>
</protein>
<keyword evidence="1" id="KW-0472">Membrane</keyword>
<dbReference type="Pfam" id="PF13386">
    <property type="entry name" value="DsbD_2"/>
    <property type="match status" value="1"/>
</dbReference>
<keyword evidence="1" id="KW-0812">Transmembrane</keyword>
<dbReference type="AlphaFoldDB" id="A0A1G8DE54"/>
<dbReference type="OrthoDB" id="9798690at2"/>
<sequence length="225" mass="22818">MPESGYLALFLVGLLGGGHCIGMCGGIVGALSFGGTVRPVLHLAYNAGRIASYAAAGALAGVLGGGLDAAGTALSAQWPLRIGLAIAANLMLILLGLYLMGATRSLAWIERGGQHLWRRVAPLTRGFLPARTLGQALALGALWGWLPCGLVYSALISALTTGSAWRGAATMLAFGLGTLPALLLAGLLATRLNEMLARPVVRFSVGLAVVLIGVRGGAHALGLGM</sequence>
<dbReference type="PANTHER" id="PTHR42208:SF1">
    <property type="entry name" value="HEAVY METAL TRANSPORTER"/>
    <property type="match status" value="1"/>
</dbReference>
<feature type="transmembrane region" description="Helical" evidence="1">
    <location>
        <begin position="165"/>
        <end position="188"/>
    </location>
</feature>
<evidence type="ECO:0000313" key="3">
    <source>
        <dbReference type="EMBL" id="SDH55864.1"/>
    </source>
</evidence>
<name>A0A1G8DE54_9RHOO</name>
<gene>
    <name evidence="3" type="ORF">SAMN05660652_01900</name>
</gene>
<organism evidence="3 4">
    <name type="scientific">Propionivibrio dicarboxylicus</name>
    <dbReference type="NCBI Taxonomy" id="83767"/>
    <lineage>
        <taxon>Bacteria</taxon>
        <taxon>Pseudomonadati</taxon>
        <taxon>Pseudomonadota</taxon>
        <taxon>Betaproteobacteria</taxon>
        <taxon>Rhodocyclales</taxon>
        <taxon>Rhodocyclaceae</taxon>
        <taxon>Propionivibrio</taxon>
    </lineage>
</organism>
<dbReference type="PANTHER" id="PTHR42208">
    <property type="entry name" value="HEAVY METAL TRANSPORTER-RELATED"/>
    <property type="match status" value="1"/>
</dbReference>
<dbReference type="Proteomes" id="UP000198607">
    <property type="component" value="Unassembled WGS sequence"/>
</dbReference>
<feature type="domain" description="Urease accessory protein UreH-like transmembrane" evidence="2">
    <location>
        <begin position="8"/>
        <end position="214"/>
    </location>
</feature>
<feature type="transmembrane region" description="Helical" evidence="1">
    <location>
        <begin position="200"/>
        <end position="221"/>
    </location>
</feature>
<dbReference type="EMBL" id="FNCY01000006">
    <property type="protein sequence ID" value="SDH55864.1"/>
    <property type="molecule type" value="Genomic_DNA"/>
</dbReference>
<dbReference type="InterPro" id="IPR039447">
    <property type="entry name" value="UreH-like_TM_dom"/>
</dbReference>
<dbReference type="RefSeq" id="WP_091936928.1">
    <property type="nucleotide sequence ID" value="NZ_FNCY01000006.1"/>
</dbReference>
<reference evidence="3 4" key="1">
    <citation type="submission" date="2016-10" db="EMBL/GenBank/DDBJ databases">
        <authorList>
            <person name="de Groot N.N."/>
        </authorList>
    </citation>
    <scope>NUCLEOTIDE SEQUENCE [LARGE SCALE GENOMIC DNA]</scope>
    <source>
        <strain evidence="3 4">DSM 5885</strain>
    </source>
</reference>